<keyword evidence="5" id="KW-0812">Transmembrane</keyword>
<evidence type="ECO:0000256" key="5">
    <source>
        <dbReference type="ARBA" id="ARBA00022692"/>
    </source>
</evidence>
<dbReference type="SUPFAM" id="SSF53448">
    <property type="entry name" value="Nucleotide-diphospho-sugar transferases"/>
    <property type="match status" value="1"/>
</dbReference>
<comment type="caution">
    <text evidence="10">The sequence shown here is derived from an EMBL/GenBank/DDBJ whole genome shotgun (WGS) entry which is preliminary data.</text>
</comment>
<dbReference type="Pfam" id="PF11051">
    <property type="entry name" value="Mannosyl_trans3"/>
    <property type="match status" value="1"/>
</dbReference>
<evidence type="ECO:0000256" key="4">
    <source>
        <dbReference type="ARBA" id="ARBA00022679"/>
    </source>
</evidence>
<dbReference type="EMBL" id="MCGO01000003">
    <property type="protein sequence ID" value="ORY52396.1"/>
    <property type="molecule type" value="Genomic_DNA"/>
</dbReference>
<sequence>MKTIPIHFRPLNRKYQKTLIVLLCISSLSLLAHFHSFWSRVQFSQVDDARATRVNESSDYMNQEKGYSNSDKFENRMFKERTLEGDQTLLMDFLMGERPGLVVKSIFGGSLQTETDFDFQSVWKRVHTECLDMEIIPTNLNSISTQGRCLLIAYLALFAPSAFPPKLIDFSSNKLESIVTRYSIHLYPWLSPEFKSISDLQTRLSNNKTGIVISIGTKQIQFAIHTITTLRKVLLCVLPIEIHYAGDNDLHPIFIDILQKLPNVKVVNLLTVFPKELMVIEGWSLKPFALLAASFQKVILMDADVLFLQNPVSIISNSTIFSQYGQLFFHDRTFQKDHSDYSDWFKSIVPHHSQYASQLRFVNQLSYHEQESGVVALDKSNIGVLHALLMACALNSNAMRAETYQHMWGDKESFWISWELLRVPYKFAPAYAGAIGVKQGSRVCGSLLQVDETFNPLYWNGGMQRIKSTKLVDPMRFEYNRTYDLVKFKYLATDFDGHEEIWTFETEDTPFCLKPKNITRDARALNERERSIGKLYTSLFKKMTSVWVGDFVDTEFSDVGSL</sequence>
<evidence type="ECO:0000256" key="6">
    <source>
        <dbReference type="ARBA" id="ARBA00022968"/>
    </source>
</evidence>
<proteinExistence type="inferred from homology"/>
<keyword evidence="9" id="KW-0325">Glycoprotein</keyword>
<gene>
    <name evidence="10" type="ORF">BCR33DRAFT_761601</name>
</gene>
<organism evidence="10 11">
    <name type="scientific">Rhizoclosmatium globosum</name>
    <dbReference type="NCBI Taxonomy" id="329046"/>
    <lineage>
        <taxon>Eukaryota</taxon>
        <taxon>Fungi</taxon>
        <taxon>Fungi incertae sedis</taxon>
        <taxon>Chytridiomycota</taxon>
        <taxon>Chytridiomycota incertae sedis</taxon>
        <taxon>Chytridiomycetes</taxon>
        <taxon>Chytridiales</taxon>
        <taxon>Chytriomycetaceae</taxon>
        <taxon>Rhizoclosmatium</taxon>
    </lineage>
</organism>
<keyword evidence="8" id="KW-0472">Membrane</keyword>
<evidence type="ECO:0000256" key="9">
    <source>
        <dbReference type="ARBA" id="ARBA00023180"/>
    </source>
</evidence>
<dbReference type="PANTHER" id="PTHR31392">
    <property type="entry name" value="ALPHA-1,3-MANNOSYLTRANSFERASE MNN1-RELATED"/>
    <property type="match status" value="1"/>
</dbReference>
<dbReference type="Proteomes" id="UP000193642">
    <property type="component" value="Unassembled WGS sequence"/>
</dbReference>
<reference evidence="10 11" key="1">
    <citation type="submission" date="2016-07" db="EMBL/GenBank/DDBJ databases">
        <title>Pervasive Adenine N6-methylation of Active Genes in Fungi.</title>
        <authorList>
            <consortium name="DOE Joint Genome Institute"/>
            <person name="Mondo S.J."/>
            <person name="Dannebaum R.O."/>
            <person name="Kuo R.C."/>
            <person name="Labutti K."/>
            <person name="Haridas S."/>
            <person name="Kuo A."/>
            <person name="Salamov A."/>
            <person name="Ahrendt S.R."/>
            <person name="Lipzen A."/>
            <person name="Sullivan W."/>
            <person name="Andreopoulos W.B."/>
            <person name="Clum A."/>
            <person name="Lindquist E."/>
            <person name="Daum C."/>
            <person name="Ramamoorthy G.K."/>
            <person name="Gryganskyi A."/>
            <person name="Culley D."/>
            <person name="Magnuson J.K."/>
            <person name="James T.Y."/>
            <person name="O'Malley M.A."/>
            <person name="Stajich J.E."/>
            <person name="Spatafora J.W."/>
            <person name="Visel A."/>
            <person name="Grigoriev I.V."/>
        </authorList>
    </citation>
    <scope>NUCLEOTIDE SEQUENCE [LARGE SCALE GENOMIC DNA]</scope>
    <source>
        <strain evidence="10 11">JEL800</strain>
    </source>
</reference>
<comment type="subcellular location">
    <subcellularLocation>
        <location evidence="1">Membrane</location>
        <topology evidence="1">Single-pass type II membrane protein</topology>
    </subcellularLocation>
</comment>
<dbReference type="GO" id="GO:0000033">
    <property type="term" value="F:alpha-1,3-mannosyltransferase activity"/>
    <property type="evidence" value="ECO:0007669"/>
    <property type="project" value="TreeGrafter"/>
</dbReference>
<dbReference type="PANTHER" id="PTHR31392:SF1">
    <property type="entry name" value="ALPHA-1,3-MANNOSYLTRANSFERASE MNN1-RELATED"/>
    <property type="match status" value="1"/>
</dbReference>
<evidence type="ECO:0000256" key="3">
    <source>
        <dbReference type="ARBA" id="ARBA00022676"/>
    </source>
</evidence>
<dbReference type="OrthoDB" id="430354at2759"/>
<evidence type="ECO:0000313" key="10">
    <source>
        <dbReference type="EMBL" id="ORY52396.1"/>
    </source>
</evidence>
<keyword evidence="4" id="KW-0808">Transferase</keyword>
<keyword evidence="11" id="KW-1185">Reference proteome</keyword>
<comment type="similarity">
    <text evidence="2">Belongs to the MNN1/MNT family.</text>
</comment>
<accession>A0A1Y2CZU4</accession>
<dbReference type="STRING" id="329046.A0A1Y2CZU4"/>
<dbReference type="InterPro" id="IPR022751">
    <property type="entry name" value="Alpha_mannosyltransferase"/>
</dbReference>
<evidence type="ECO:0000313" key="11">
    <source>
        <dbReference type="Proteomes" id="UP000193642"/>
    </source>
</evidence>
<keyword evidence="7" id="KW-1133">Transmembrane helix</keyword>
<dbReference type="InterPro" id="IPR029044">
    <property type="entry name" value="Nucleotide-diphossugar_trans"/>
</dbReference>
<keyword evidence="6" id="KW-0735">Signal-anchor</keyword>
<name>A0A1Y2CZU4_9FUNG</name>
<evidence type="ECO:0000256" key="2">
    <source>
        <dbReference type="ARBA" id="ARBA00009105"/>
    </source>
</evidence>
<dbReference type="GO" id="GO:0016020">
    <property type="term" value="C:membrane"/>
    <property type="evidence" value="ECO:0007669"/>
    <property type="project" value="UniProtKB-SubCell"/>
</dbReference>
<dbReference type="GO" id="GO:0006493">
    <property type="term" value="P:protein O-linked glycosylation"/>
    <property type="evidence" value="ECO:0007669"/>
    <property type="project" value="TreeGrafter"/>
</dbReference>
<evidence type="ECO:0000256" key="1">
    <source>
        <dbReference type="ARBA" id="ARBA00004606"/>
    </source>
</evidence>
<protein>
    <recommendedName>
        <fullName evidence="12">Nucleotide-diphospho-sugar transferase</fullName>
    </recommendedName>
</protein>
<evidence type="ECO:0000256" key="7">
    <source>
        <dbReference type="ARBA" id="ARBA00022989"/>
    </source>
</evidence>
<keyword evidence="3" id="KW-0328">Glycosyltransferase</keyword>
<dbReference type="GO" id="GO:0005794">
    <property type="term" value="C:Golgi apparatus"/>
    <property type="evidence" value="ECO:0007669"/>
    <property type="project" value="TreeGrafter"/>
</dbReference>
<evidence type="ECO:0000256" key="8">
    <source>
        <dbReference type="ARBA" id="ARBA00023136"/>
    </source>
</evidence>
<dbReference type="AlphaFoldDB" id="A0A1Y2CZU4"/>
<evidence type="ECO:0008006" key="12">
    <source>
        <dbReference type="Google" id="ProtNLM"/>
    </source>
</evidence>